<evidence type="ECO:0000313" key="27">
    <source>
        <dbReference type="Proteomes" id="UP000573818"/>
    </source>
</evidence>
<dbReference type="EMBL" id="VZSL01000116">
    <property type="protein sequence ID" value="NWY48638.1"/>
    <property type="molecule type" value="Genomic_DNA"/>
</dbReference>
<keyword evidence="8 23" id="KW-0256">Endoplasmic reticulum</keyword>
<protein>
    <recommendedName>
        <fullName evidence="23">Phosphatidylserine synthase</fullName>
        <ecNumber evidence="23">2.7.8.29</ecNumber>
    </recommendedName>
    <alternativeName>
        <fullName evidence="23">Serine-exchange enzyme</fullName>
    </alternativeName>
</protein>
<comment type="similarity">
    <text evidence="4 23">Belongs to the phosphatidyl serine synthase family.</text>
</comment>
<evidence type="ECO:0000256" key="1">
    <source>
        <dbReference type="ARBA" id="ARBA00004477"/>
    </source>
</evidence>
<keyword evidence="5 23" id="KW-0444">Lipid biosynthesis</keyword>
<dbReference type="UniPathway" id="UPA00948"/>
<evidence type="ECO:0000256" key="15">
    <source>
        <dbReference type="ARBA" id="ARBA00035767"/>
    </source>
</evidence>
<dbReference type="Proteomes" id="UP000573818">
    <property type="component" value="Unassembled WGS sequence"/>
</dbReference>
<accession>A0A7K7EUK8</accession>
<keyword evidence="25" id="KW-0732">Signal</keyword>
<keyword evidence="6 23" id="KW-0808">Transferase</keyword>
<comment type="pathway">
    <text evidence="3">Lipid metabolism.</text>
</comment>
<comment type="catalytic activity">
    <reaction evidence="18">
        <text>1-octadecanoyl-2-(5Z,8Z,11Z,14Z)-eicosatetraenoyl-sn-glycero-3-phosphoethanolamine + L-serine = 1-octadecanoyl-2-(5Z,8Z,11Z,14Z)-eicosatetraenoyl-sn-glycero-3-phosphoserine + ethanolamine</text>
        <dbReference type="Rhea" id="RHEA:41500"/>
        <dbReference type="ChEBI" id="CHEBI:33384"/>
        <dbReference type="ChEBI" id="CHEBI:57603"/>
        <dbReference type="ChEBI" id="CHEBI:78268"/>
        <dbReference type="ChEBI" id="CHEBI:78269"/>
    </reaction>
    <physiologicalReaction direction="left-to-right" evidence="18">
        <dbReference type="Rhea" id="RHEA:41501"/>
    </physiologicalReaction>
</comment>
<evidence type="ECO:0000256" key="24">
    <source>
        <dbReference type="SAM" id="MobiDB-lite"/>
    </source>
</evidence>
<comment type="catalytic activity">
    <reaction evidence="21">
        <text>1-octadecanoyl-2-(9Z-octadecenoyl)-sn-glycero-3-phosphoethanolamine + L-serine = 1-octadecanoyl-2-(9Z-octadecenoyl)-sn-glycero-3-phospho-L-serine + ethanolamine</text>
        <dbReference type="Rhea" id="RHEA:40795"/>
        <dbReference type="ChEBI" id="CHEBI:33384"/>
        <dbReference type="ChEBI" id="CHEBI:57603"/>
        <dbReference type="ChEBI" id="CHEBI:75038"/>
        <dbReference type="ChEBI" id="CHEBI:78260"/>
    </reaction>
    <physiologicalReaction direction="left-to-right" evidence="21">
        <dbReference type="Rhea" id="RHEA:40796"/>
    </physiologicalReaction>
</comment>
<evidence type="ECO:0000256" key="10">
    <source>
        <dbReference type="ARBA" id="ARBA00023098"/>
    </source>
</evidence>
<evidence type="ECO:0000256" key="7">
    <source>
        <dbReference type="ARBA" id="ARBA00022692"/>
    </source>
</evidence>
<evidence type="ECO:0000256" key="20">
    <source>
        <dbReference type="ARBA" id="ARBA00036623"/>
    </source>
</evidence>
<comment type="caution">
    <text evidence="26">The sequence shown here is derived from an EMBL/GenBank/DDBJ whole genome shotgun (WGS) entry which is preliminary data.</text>
</comment>
<sequence length="421" mass="49169">FRRAHTLTVLFILTCALGYVTLLEETPQDTAYNTKRGIVASILVFLCFGVTQAKDGPFSRPHPGNSPCWAHPNTPEELPELQVYFERFCDNVILPKFLVPERGAVLGAPLSLQSLGIIFSAVPAFPAAPTDKLDGFVPAHFFGWYLKTLMIRDWWMCMIISVMFEFLEYSLEHQLPNFSECWWDHWIMDVILCNGLGIYCGMKTLSWLSLKTYKWQGLWNIPTYKGKMKRIVFQFTPYSWVKFEWKPASSLRRWLAVCGIIFVFLLAELNTFYLKFVLWMPPEHYLVLLRLVFFVNVGGVAMREIYDFMDDPKFHKKLGQQAWLVAAITATEFLIVVKYDPYTLTLSLPFYITQCWILGIILVLTWTAWRFFIRDITLRYKEIRRQKQEHRHEKDKCLSNGDGHSALLDEPNGNKLRERKL</sequence>
<comment type="catalytic activity">
    <reaction evidence="22">
        <text>1-(1Z-octadecenyl)-2-(5Z,8Z,11Z,14Z- eicosatetraenoyl)-sn-glycero-3-phosphoethanolamine + L-serine = 1-(1Z-octadecenyl)-2-(5Z,8Z,11Z,14Z-eicosatetraenoyl)-sn-glycero-3-phospho-L-serine + ethanolamine</text>
        <dbReference type="Rhea" id="RHEA:41604"/>
        <dbReference type="ChEBI" id="CHEBI:33384"/>
        <dbReference type="ChEBI" id="CHEBI:57603"/>
        <dbReference type="ChEBI" id="CHEBI:78342"/>
        <dbReference type="ChEBI" id="CHEBI:78343"/>
    </reaction>
    <physiologicalReaction direction="left-to-right" evidence="22">
        <dbReference type="Rhea" id="RHEA:41605"/>
    </physiologicalReaction>
</comment>
<dbReference type="PANTHER" id="PTHR15362:SF7">
    <property type="entry name" value="PHOSPHATIDYLSERINE SYNTHASE 2"/>
    <property type="match status" value="1"/>
</dbReference>
<evidence type="ECO:0000313" key="26">
    <source>
        <dbReference type="EMBL" id="NWY48638.1"/>
    </source>
</evidence>
<evidence type="ECO:0000256" key="17">
    <source>
        <dbReference type="ARBA" id="ARBA00035875"/>
    </source>
</evidence>
<comment type="catalytic activity">
    <reaction evidence="17">
        <text>1-(1Z-octadecenyl)-2-(9Z-octadecenoyl)-sn-glycero-3-phosphoethanolamine + L-serine = 1-(1Z-octadecenyl)-2-(9Z-octadecenoyl)-sn-glycero-3-phospho-L-serine + ethanolamine</text>
        <dbReference type="Rhea" id="RHEA:41600"/>
        <dbReference type="ChEBI" id="CHEBI:33384"/>
        <dbReference type="ChEBI" id="CHEBI:57603"/>
        <dbReference type="ChEBI" id="CHEBI:78340"/>
        <dbReference type="ChEBI" id="CHEBI:78341"/>
    </reaction>
    <physiologicalReaction direction="left-to-right" evidence="17">
        <dbReference type="Rhea" id="RHEA:41601"/>
    </physiologicalReaction>
</comment>
<comment type="catalytic activity">
    <reaction evidence="15">
        <text>1-hexadecanoyl-2-(9Z-octadecenoyl)-sn-glycero-3-phosphoethanolamine + L-serine = 1-hexadecanoyl-2-(9Z-octadecenoyl)-sn-glycero-3-phospho-L-serine + ethanolamine</text>
        <dbReference type="Rhea" id="RHEA:41484"/>
        <dbReference type="ChEBI" id="CHEBI:33384"/>
        <dbReference type="ChEBI" id="CHEBI:57603"/>
        <dbReference type="ChEBI" id="CHEBI:73007"/>
        <dbReference type="ChEBI" id="CHEBI:75029"/>
    </reaction>
    <physiologicalReaction direction="left-to-right" evidence="15">
        <dbReference type="Rhea" id="RHEA:41485"/>
    </physiologicalReaction>
</comment>
<feature type="transmembrane region" description="Helical" evidence="23">
    <location>
        <begin position="254"/>
        <end position="273"/>
    </location>
</feature>
<dbReference type="GO" id="GO:0005789">
    <property type="term" value="C:endoplasmic reticulum membrane"/>
    <property type="evidence" value="ECO:0007669"/>
    <property type="project" value="UniProtKB-SubCell"/>
</dbReference>
<name>A0A7K7EUK8_9SYLV</name>
<evidence type="ECO:0000256" key="23">
    <source>
        <dbReference type="RuleBase" id="RU368094"/>
    </source>
</evidence>
<comment type="catalytic activity">
    <reaction evidence="19">
        <text>1-octadecanoyl-2-(4Z,7Z,10Z,13Z,16Z,19Z-docosahexaenoyl)-sn-glycero-3-phosphoethanolamine + L-serine = 1-octadecanoyl-2-(4Z,7Z,10Z,13Z,16Z,19Z-docosahexaenoyl)-sn-glycero-3-phosphoserine + ethanolamine</text>
        <dbReference type="Rhea" id="RHEA:41492"/>
        <dbReference type="ChEBI" id="CHEBI:33384"/>
        <dbReference type="ChEBI" id="CHEBI:57603"/>
        <dbReference type="ChEBI" id="CHEBI:78265"/>
        <dbReference type="ChEBI" id="CHEBI:78266"/>
    </reaction>
    <physiologicalReaction direction="left-to-right" evidence="19">
        <dbReference type="Rhea" id="RHEA:41493"/>
    </physiologicalReaction>
</comment>
<comment type="catalytic activity">
    <reaction evidence="14">
        <text>a 1,2-diacyl-sn-glycero-3-phosphoethanolamine + L-serine = a 1,2-diacyl-sn-glycero-3-phospho-L-serine + ethanolamine</text>
        <dbReference type="Rhea" id="RHEA:27606"/>
        <dbReference type="ChEBI" id="CHEBI:33384"/>
        <dbReference type="ChEBI" id="CHEBI:57262"/>
        <dbReference type="ChEBI" id="CHEBI:57603"/>
        <dbReference type="ChEBI" id="CHEBI:64612"/>
        <dbReference type="EC" id="2.7.8.29"/>
    </reaction>
    <physiologicalReaction direction="left-to-right" evidence="14">
        <dbReference type="Rhea" id="RHEA:27607"/>
    </physiologicalReaction>
</comment>
<keyword evidence="11 23" id="KW-0472">Membrane</keyword>
<feature type="transmembrane region" description="Helical" evidence="23">
    <location>
        <begin position="154"/>
        <end position="171"/>
    </location>
</feature>
<comment type="function">
    <text evidence="23">Catalyzes a base-exchange reaction in which the polar head group of phosphatidylethanolamine (PE) is replaced by L-serine.</text>
</comment>
<comment type="catalytic activity">
    <reaction evidence="16">
        <text>1-hexadecanoyl-2-(4Z,7Z,10Z,13Z,16Z,19Z-docosahexaenoyl)-sn-glycero-3-phosphoethanolamine + L-serine = 1-hexadecanoyl-2-(4Z,7Z,10Z,13Z,16Z,19Z-docosahexaenoyl)-sn-glycero-3-phosphoserine + ethanolamine</text>
        <dbReference type="Rhea" id="RHEA:41488"/>
        <dbReference type="ChEBI" id="CHEBI:33384"/>
        <dbReference type="ChEBI" id="CHEBI:57603"/>
        <dbReference type="ChEBI" id="CHEBI:78261"/>
        <dbReference type="ChEBI" id="CHEBI:78262"/>
    </reaction>
    <physiologicalReaction direction="left-to-right" evidence="16">
        <dbReference type="Rhea" id="RHEA:41489"/>
    </physiologicalReaction>
</comment>
<proteinExistence type="inferred from homology"/>
<feature type="transmembrane region" description="Helical" evidence="23">
    <location>
        <begin position="351"/>
        <end position="372"/>
    </location>
</feature>
<evidence type="ECO:0000256" key="8">
    <source>
        <dbReference type="ARBA" id="ARBA00022824"/>
    </source>
</evidence>
<organism evidence="26 27">
    <name type="scientific">Sylvia atricapilla</name>
    <name type="common">blackcap</name>
    <dbReference type="NCBI Taxonomy" id="48155"/>
    <lineage>
        <taxon>Eukaryota</taxon>
        <taxon>Metazoa</taxon>
        <taxon>Chordata</taxon>
        <taxon>Craniata</taxon>
        <taxon>Vertebrata</taxon>
        <taxon>Euteleostomi</taxon>
        <taxon>Archelosauria</taxon>
        <taxon>Archosauria</taxon>
        <taxon>Dinosauria</taxon>
        <taxon>Saurischia</taxon>
        <taxon>Theropoda</taxon>
        <taxon>Coelurosauria</taxon>
        <taxon>Aves</taxon>
        <taxon>Neognathae</taxon>
        <taxon>Neoaves</taxon>
        <taxon>Telluraves</taxon>
        <taxon>Australaves</taxon>
        <taxon>Passeriformes</taxon>
        <taxon>Sylvioidea</taxon>
        <taxon>Sylviidae</taxon>
        <taxon>Sylviinae</taxon>
        <taxon>Sylvia</taxon>
    </lineage>
</organism>
<feature type="non-terminal residue" evidence="26">
    <location>
        <position position="421"/>
    </location>
</feature>
<keyword evidence="27" id="KW-1185">Reference proteome</keyword>
<evidence type="ECO:0000256" key="4">
    <source>
        <dbReference type="ARBA" id="ARBA00008671"/>
    </source>
</evidence>
<dbReference type="PANTHER" id="PTHR15362">
    <property type="entry name" value="PHOSPHATIDYLINOSITOL SYNTHASE"/>
    <property type="match status" value="1"/>
</dbReference>
<evidence type="ECO:0000256" key="22">
    <source>
        <dbReference type="ARBA" id="ARBA00036733"/>
    </source>
</evidence>
<gene>
    <name evidence="26" type="primary">Ptdss1_1</name>
    <name evidence="26" type="ORF">SYLATR_R12302</name>
</gene>
<evidence type="ECO:0000256" key="19">
    <source>
        <dbReference type="ARBA" id="ARBA00036428"/>
    </source>
</evidence>
<dbReference type="GO" id="GO:0006659">
    <property type="term" value="P:phosphatidylserine biosynthetic process"/>
    <property type="evidence" value="ECO:0007669"/>
    <property type="project" value="UniProtKB-UniRule"/>
</dbReference>
<keyword evidence="12 23" id="KW-0594">Phospholipid biosynthesis</keyword>
<dbReference type="Pfam" id="PF03034">
    <property type="entry name" value="PSS"/>
    <property type="match status" value="1"/>
</dbReference>
<dbReference type="GO" id="GO:0106245">
    <property type="term" value="F:L-serine-phosphatidylethanolamine phosphatidyltransferase activity"/>
    <property type="evidence" value="ECO:0007669"/>
    <property type="project" value="UniProtKB-UniRule"/>
</dbReference>
<reference evidence="26 27" key="1">
    <citation type="submission" date="2019-09" db="EMBL/GenBank/DDBJ databases">
        <title>Bird 10,000 Genomes (B10K) Project - Family phase.</title>
        <authorList>
            <person name="Zhang G."/>
        </authorList>
    </citation>
    <scope>NUCLEOTIDE SEQUENCE [LARGE SCALE GENOMIC DNA]</scope>
    <source>
        <strain evidence="26">OUT-0013</strain>
        <tissue evidence="26">Blood</tissue>
    </source>
</reference>
<keyword evidence="7 23" id="KW-0812">Transmembrane</keyword>
<comment type="subcellular location">
    <subcellularLocation>
        <location evidence="1 23">Endoplasmic reticulum membrane</location>
        <topology evidence="1 23">Multi-pass membrane protein</topology>
    </subcellularLocation>
</comment>
<feature type="transmembrane region" description="Helical" evidence="23">
    <location>
        <begin position="183"/>
        <end position="202"/>
    </location>
</feature>
<evidence type="ECO:0000256" key="16">
    <source>
        <dbReference type="ARBA" id="ARBA00035833"/>
    </source>
</evidence>
<evidence type="ECO:0000256" key="13">
    <source>
        <dbReference type="ARBA" id="ARBA00023264"/>
    </source>
</evidence>
<feature type="transmembrane region" description="Helical" evidence="23">
    <location>
        <begin position="322"/>
        <end position="339"/>
    </location>
</feature>
<keyword evidence="13 23" id="KW-1208">Phospholipid metabolism</keyword>
<keyword evidence="9 23" id="KW-1133">Transmembrane helix</keyword>
<evidence type="ECO:0000256" key="18">
    <source>
        <dbReference type="ARBA" id="ARBA00035955"/>
    </source>
</evidence>
<keyword evidence="10 23" id="KW-0443">Lipid metabolism</keyword>
<dbReference type="InterPro" id="IPR004277">
    <property type="entry name" value="PSS"/>
</dbReference>
<evidence type="ECO:0000256" key="6">
    <source>
        <dbReference type="ARBA" id="ARBA00022679"/>
    </source>
</evidence>
<evidence type="ECO:0000256" key="12">
    <source>
        <dbReference type="ARBA" id="ARBA00023209"/>
    </source>
</evidence>
<evidence type="ECO:0000256" key="2">
    <source>
        <dbReference type="ARBA" id="ARBA00004916"/>
    </source>
</evidence>
<evidence type="ECO:0000256" key="25">
    <source>
        <dbReference type="SAM" id="SignalP"/>
    </source>
</evidence>
<dbReference type="EC" id="2.7.8.29" evidence="23"/>
<evidence type="ECO:0000256" key="5">
    <source>
        <dbReference type="ARBA" id="ARBA00022516"/>
    </source>
</evidence>
<comment type="caution">
    <text evidence="23">Lacks conserved residue(s) required for the propagation of feature annotation.</text>
</comment>
<comment type="catalytic activity">
    <reaction evidence="20">
        <text>1-(1Z-octadecenyl)-2-(4Z,7Z,10Z,13Z,16Z,19Z-docosahexaenoyl)-sn-glycero-3-phosphoethanolamine + L-serine = 1-(1Z-octadecenyl)-2-(4Z,7Z,10Z,13Z,16Z,19Z-docosahexaenoyl)-sn-glycero-3-phospho-L-serine + ethanolamine</text>
        <dbReference type="Rhea" id="RHEA:41496"/>
        <dbReference type="ChEBI" id="CHEBI:33384"/>
        <dbReference type="ChEBI" id="CHEBI:57603"/>
        <dbReference type="ChEBI" id="CHEBI:78263"/>
        <dbReference type="ChEBI" id="CHEBI:78264"/>
    </reaction>
    <physiologicalReaction direction="left-to-right" evidence="20">
        <dbReference type="Rhea" id="RHEA:41497"/>
    </physiologicalReaction>
</comment>
<evidence type="ECO:0000256" key="9">
    <source>
        <dbReference type="ARBA" id="ARBA00022989"/>
    </source>
</evidence>
<feature type="region of interest" description="Disordered" evidence="24">
    <location>
        <begin position="391"/>
        <end position="421"/>
    </location>
</feature>
<feature type="transmembrane region" description="Helical" evidence="23">
    <location>
        <begin position="285"/>
        <end position="302"/>
    </location>
</feature>
<evidence type="ECO:0000256" key="14">
    <source>
        <dbReference type="ARBA" id="ARBA00023686"/>
    </source>
</evidence>
<dbReference type="AlphaFoldDB" id="A0A7K7EUK8"/>
<evidence type="ECO:0000256" key="11">
    <source>
        <dbReference type="ARBA" id="ARBA00023136"/>
    </source>
</evidence>
<evidence type="ECO:0000256" key="21">
    <source>
        <dbReference type="ARBA" id="ARBA00036644"/>
    </source>
</evidence>
<feature type="non-terminal residue" evidence="26">
    <location>
        <position position="1"/>
    </location>
</feature>
<feature type="signal peptide" evidence="25">
    <location>
        <begin position="1"/>
        <end position="22"/>
    </location>
</feature>
<comment type="pathway">
    <text evidence="2 23">Phospholipid metabolism; phosphatidylserine biosynthesis.</text>
</comment>
<evidence type="ECO:0000256" key="3">
    <source>
        <dbReference type="ARBA" id="ARBA00005189"/>
    </source>
</evidence>
<feature type="chain" id="PRO_5029758343" description="Phosphatidylserine synthase" evidence="25">
    <location>
        <begin position="23"/>
        <end position="421"/>
    </location>
</feature>